<keyword evidence="1" id="KW-0175">Coiled coil</keyword>
<dbReference type="OrthoDB" id="377549at2759"/>
<evidence type="ECO:0000313" key="3">
    <source>
        <dbReference type="Proteomes" id="UP001152803"/>
    </source>
</evidence>
<sequence>MVPLNRKLFSQYFLFEADWKGMWSFVLICMAVLGRSFDCALQLNDYVAREGRAELQRLQGFAAQPRYGACWSRALETIQTSCQEFTEETQSKLALAFAHCHLRRSDRPFPECTDNSKVWECTRDMDPIAFNTYTEFFTHAHSICHYLQSESWQQRADNTIHRLTESSAGVAEQLASTQRIAEDLVVVQGAALRTQEAILRNGEELKHTLHDSTQGVKEVFSQIQDSAREQQLAFSEIFSRVAFLQSFVMSESHTLSSLLYNTLGLCASFLLTSTRRTAGARLVLFGLVAVNVYLERTICRTVLESVNPGYQQMERIELLVGLLRRAMLLLGLLVLVYSAVRFRDVRLESLEILARLKETQSNLHEALQRAESLTGAVDMVQRMQGRVECVKGEIRRTQKENVTVDRVVHELSVILAPGHSHACSVPERPSLSDVADTYLGDSGIGLPHGGTGLARAAVEIPKKRGRRRSSGYQPSPSSTLVYSVLVEDTQPRYNLRSRRSLSSSMMDRLPEAPLLEIQD</sequence>
<accession>A0A9Q1HW01</accession>
<comment type="caution">
    <text evidence="2">The sequence shown here is derived from an EMBL/GenBank/DDBJ whole genome shotgun (WGS) entry which is preliminary data.</text>
</comment>
<evidence type="ECO:0000256" key="1">
    <source>
        <dbReference type="SAM" id="Coils"/>
    </source>
</evidence>
<evidence type="ECO:0008006" key="4">
    <source>
        <dbReference type="Google" id="ProtNLM"/>
    </source>
</evidence>
<dbReference type="Proteomes" id="UP001152803">
    <property type="component" value="Unassembled WGS sequence"/>
</dbReference>
<gene>
    <name evidence="2" type="ORF">COCON_G00141970</name>
</gene>
<proteinExistence type="predicted"/>
<evidence type="ECO:0000313" key="2">
    <source>
        <dbReference type="EMBL" id="KAJ8265098.1"/>
    </source>
</evidence>
<dbReference type="EMBL" id="JAFJMO010000010">
    <property type="protein sequence ID" value="KAJ8265098.1"/>
    <property type="molecule type" value="Genomic_DNA"/>
</dbReference>
<organism evidence="2 3">
    <name type="scientific">Conger conger</name>
    <name type="common">Conger eel</name>
    <name type="synonym">Muraena conger</name>
    <dbReference type="NCBI Taxonomy" id="82655"/>
    <lineage>
        <taxon>Eukaryota</taxon>
        <taxon>Metazoa</taxon>
        <taxon>Chordata</taxon>
        <taxon>Craniata</taxon>
        <taxon>Vertebrata</taxon>
        <taxon>Euteleostomi</taxon>
        <taxon>Actinopterygii</taxon>
        <taxon>Neopterygii</taxon>
        <taxon>Teleostei</taxon>
        <taxon>Anguilliformes</taxon>
        <taxon>Congridae</taxon>
        <taxon>Conger</taxon>
    </lineage>
</organism>
<reference evidence="2" key="1">
    <citation type="journal article" date="2023" name="Science">
        <title>Genome structures resolve the early diversification of teleost fishes.</title>
        <authorList>
            <person name="Parey E."/>
            <person name="Louis A."/>
            <person name="Montfort J."/>
            <person name="Bouchez O."/>
            <person name="Roques C."/>
            <person name="Iampietro C."/>
            <person name="Lluch J."/>
            <person name="Castinel A."/>
            <person name="Donnadieu C."/>
            <person name="Desvignes T."/>
            <person name="Floi Bucao C."/>
            <person name="Jouanno E."/>
            <person name="Wen M."/>
            <person name="Mejri S."/>
            <person name="Dirks R."/>
            <person name="Jansen H."/>
            <person name="Henkel C."/>
            <person name="Chen W.J."/>
            <person name="Zahm M."/>
            <person name="Cabau C."/>
            <person name="Klopp C."/>
            <person name="Thompson A.W."/>
            <person name="Robinson-Rechavi M."/>
            <person name="Braasch I."/>
            <person name="Lecointre G."/>
            <person name="Bobe J."/>
            <person name="Postlethwait J.H."/>
            <person name="Berthelot C."/>
            <person name="Roest Crollius H."/>
            <person name="Guiguen Y."/>
        </authorList>
    </citation>
    <scope>NUCLEOTIDE SEQUENCE</scope>
    <source>
        <strain evidence="2">Concon-B</strain>
    </source>
</reference>
<protein>
    <recommendedName>
        <fullName evidence="4">Protein brambleberry-like</fullName>
    </recommendedName>
</protein>
<dbReference type="AlphaFoldDB" id="A0A9Q1HW01"/>
<dbReference type="PANTHER" id="PTHR33538:SF2">
    <property type="entry name" value="PROTEIN GAMETE EXPRESSED 1"/>
    <property type="match status" value="1"/>
</dbReference>
<keyword evidence="3" id="KW-1185">Reference proteome</keyword>
<feature type="coiled-coil region" evidence="1">
    <location>
        <begin position="353"/>
        <end position="400"/>
    </location>
</feature>
<name>A0A9Q1HW01_CONCO</name>
<dbReference type="PANTHER" id="PTHR33538">
    <property type="entry name" value="PROTEIN GAMETE EXPRESSED 1"/>
    <property type="match status" value="1"/>
</dbReference>
<dbReference type="InterPro" id="IPR040346">
    <property type="entry name" value="GEX1/Brambleberry"/>
</dbReference>